<feature type="region of interest" description="Disordered" evidence="2">
    <location>
        <begin position="68"/>
        <end position="87"/>
    </location>
</feature>
<evidence type="ECO:0000256" key="1">
    <source>
        <dbReference type="SAM" id="Coils"/>
    </source>
</evidence>
<feature type="compositionally biased region" description="Low complexity" evidence="2">
    <location>
        <begin position="299"/>
        <end position="312"/>
    </location>
</feature>
<feature type="region of interest" description="Disordered" evidence="2">
    <location>
        <begin position="92"/>
        <end position="171"/>
    </location>
</feature>
<sequence>MVASNGGKARYTYAQRVLGAYSDLQRSHKKHAVHIASLRKQVKRSADEKGDPLGPQWKNWVGRAVRTLEDQGALTPTTPKGSVTLTPEAKKVIDHTRDRHKFRGETSPKQSDILWREVSQQFSGQGIKRKKHQTATGGDDDSNDEEEVLGTLRGSAHMSPNKKSRKTPKSLARMTKAELQAEARRLQLAMGDFQRVGHGNDHRTSADPTDFKMQLQAREIELEKLASELDEVKNALANEHDKYMSVVRTPIGQTVVSQEAATRTPQDAASLRVRPAGGLTRTVSGSYISNVSKHPTPAPSDGDPGSPGFTGDEMTGGMDISSGVFGRVSPPPGETSAEHQLLDIERIEELTKERDDLRNEMQAKVGRPFL</sequence>
<reference evidence="3 4" key="1">
    <citation type="submission" date="2018-06" db="EMBL/GenBank/DDBJ databases">
        <title>A transcriptomic atlas of mushroom development highlights an independent origin of complex multicellularity.</title>
        <authorList>
            <consortium name="DOE Joint Genome Institute"/>
            <person name="Krizsan K."/>
            <person name="Almasi E."/>
            <person name="Merenyi Z."/>
            <person name="Sahu N."/>
            <person name="Viragh M."/>
            <person name="Koszo T."/>
            <person name="Mondo S."/>
            <person name="Kiss B."/>
            <person name="Balint B."/>
            <person name="Kues U."/>
            <person name="Barry K."/>
            <person name="Hegedus J.C."/>
            <person name="Henrissat B."/>
            <person name="Johnson J."/>
            <person name="Lipzen A."/>
            <person name="Ohm R."/>
            <person name="Nagy I."/>
            <person name="Pangilinan J."/>
            <person name="Yan J."/>
            <person name="Xiong Y."/>
            <person name="Grigoriev I.V."/>
            <person name="Hibbett D.S."/>
            <person name="Nagy L.G."/>
        </authorList>
    </citation>
    <scope>NUCLEOTIDE SEQUENCE [LARGE SCALE GENOMIC DNA]</scope>
    <source>
        <strain evidence="3 4">SZMC22713</strain>
    </source>
</reference>
<feature type="compositionally biased region" description="Polar residues" evidence="2">
    <location>
        <begin position="74"/>
        <end position="85"/>
    </location>
</feature>
<feature type="region of interest" description="Disordered" evidence="2">
    <location>
        <begin position="286"/>
        <end position="343"/>
    </location>
</feature>
<dbReference type="OrthoDB" id="3271002at2759"/>
<dbReference type="STRING" id="50990.A0A4Y7PUK7"/>
<protein>
    <submittedName>
        <fullName evidence="3">Uncharacterized protein</fullName>
    </submittedName>
</protein>
<dbReference type="AlphaFoldDB" id="A0A4Y7PUK7"/>
<keyword evidence="4" id="KW-1185">Reference proteome</keyword>
<evidence type="ECO:0000313" key="3">
    <source>
        <dbReference type="EMBL" id="TDL18795.1"/>
    </source>
</evidence>
<feature type="coiled-coil region" evidence="1">
    <location>
        <begin position="176"/>
        <end position="242"/>
    </location>
</feature>
<organism evidence="3 4">
    <name type="scientific">Rickenella mellea</name>
    <dbReference type="NCBI Taxonomy" id="50990"/>
    <lineage>
        <taxon>Eukaryota</taxon>
        <taxon>Fungi</taxon>
        <taxon>Dikarya</taxon>
        <taxon>Basidiomycota</taxon>
        <taxon>Agaricomycotina</taxon>
        <taxon>Agaricomycetes</taxon>
        <taxon>Hymenochaetales</taxon>
        <taxon>Rickenellaceae</taxon>
        <taxon>Rickenella</taxon>
    </lineage>
</organism>
<name>A0A4Y7PUK7_9AGAM</name>
<dbReference type="VEuPathDB" id="FungiDB:BD410DRAFT_468339"/>
<evidence type="ECO:0000313" key="4">
    <source>
        <dbReference type="Proteomes" id="UP000294933"/>
    </source>
</evidence>
<gene>
    <name evidence="3" type="ORF">BD410DRAFT_468339</name>
</gene>
<proteinExistence type="predicted"/>
<feature type="compositionally biased region" description="Acidic residues" evidence="2">
    <location>
        <begin position="138"/>
        <end position="148"/>
    </location>
</feature>
<accession>A0A4Y7PUK7</accession>
<dbReference type="EMBL" id="ML170204">
    <property type="protein sequence ID" value="TDL18795.1"/>
    <property type="molecule type" value="Genomic_DNA"/>
</dbReference>
<evidence type="ECO:0000256" key="2">
    <source>
        <dbReference type="SAM" id="MobiDB-lite"/>
    </source>
</evidence>
<keyword evidence="1" id="KW-0175">Coiled coil</keyword>
<dbReference type="Proteomes" id="UP000294933">
    <property type="component" value="Unassembled WGS sequence"/>
</dbReference>